<evidence type="ECO:0000313" key="3">
    <source>
        <dbReference type="Proteomes" id="UP000020467"/>
    </source>
</evidence>
<feature type="transmembrane region" description="Helical" evidence="1">
    <location>
        <begin position="478"/>
        <end position="502"/>
    </location>
</feature>
<keyword evidence="1" id="KW-0812">Transmembrane</keyword>
<accession>A0A010QL76</accession>
<name>A0A010QL76_9PEZI</name>
<evidence type="ECO:0000313" key="2">
    <source>
        <dbReference type="EMBL" id="EXF80807.1"/>
    </source>
</evidence>
<reference evidence="2 3" key="1">
    <citation type="submission" date="2014-02" db="EMBL/GenBank/DDBJ databases">
        <title>The genome sequence of Colletotrichum fioriniae PJ7.</title>
        <authorList>
            <person name="Baroncelli R."/>
            <person name="Thon M.R."/>
        </authorList>
    </citation>
    <scope>NUCLEOTIDE SEQUENCE [LARGE SCALE GENOMIC DNA]</scope>
    <source>
        <strain evidence="2 3">PJ7</strain>
    </source>
</reference>
<feature type="transmembrane region" description="Helical" evidence="1">
    <location>
        <begin position="444"/>
        <end position="466"/>
    </location>
</feature>
<organism evidence="2 3">
    <name type="scientific">Colletotrichum fioriniae PJ7</name>
    <dbReference type="NCBI Taxonomy" id="1445577"/>
    <lineage>
        <taxon>Eukaryota</taxon>
        <taxon>Fungi</taxon>
        <taxon>Dikarya</taxon>
        <taxon>Ascomycota</taxon>
        <taxon>Pezizomycotina</taxon>
        <taxon>Sordariomycetes</taxon>
        <taxon>Hypocreomycetidae</taxon>
        <taxon>Glomerellales</taxon>
        <taxon>Glomerellaceae</taxon>
        <taxon>Colletotrichum</taxon>
        <taxon>Colletotrichum acutatum species complex</taxon>
    </lineage>
</organism>
<comment type="caution">
    <text evidence="2">The sequence shown here is derived from an EMBL/GenBank/DDBJ whole genome shotgun (WGS) entry which is preliminary data.</text>
</comment>
<gene>
    <name evidence="2" type="ORF">CFIO01_01178</name>
</gene>
<dbReference type="PANTHER" id="PTHR35043:SF8">
    <property type="entry name" value="DUF4220 DOMAIN-CONTAINING PROTEIN"/>
    <property type="match status" value="1"/>
</dbReference>
<dbReference type="PANTHER" id="PTHR35043">
    <property type="entry name" value="TRANSCRIPTION FACTOR DOMAIN-CONTAINING PROTEIN"/>
    <property type="match status" value="1"/>
</dbReference>
<feature type="transmembrane region" description="Helical" evidence="1">
    <location>
        <begin position="28"/>
        <end position="48"/>
    </location>
</feature>
<sequence length="734" mass="84636">MATGAASTSTPALVGWTAGPETRGTLTLVWSCVITIFACTWTVLHLNVPARDEDWFPVLLRKVKWMAINILFPEFIFAKGVCDLRLALEELREFDENEQARKLDNKHLLSEWTVISKDDSFTYIYNWAWEFQYPPWAQWLYHLLRLTPPRQTPNQKPSPTWISTFVPFFRSKAKSSETRIDTEAQDHPYAYNLELATIATSPSNPADITSVQQDRHGTLLRASPLASSIASSKAREELSGPQRREEVRHYRPTNVQKWTVVHSYYAQMGGIRYQRQGKRDTNWYCLTASMLTARYSFICDKKRNLFDRLVLEEQDIKDKSKADWFLKGIAVAQVSWLILSVIVRGILHLPITQLEIATISFAVMAVLSYMVNWWKPKDISRATSLSLPAWGTTPNPGDQPAAYAQSFISRLWSPTKTRNEADTLNDQLLRVPNDLVWMKGESPLLFVFMAFSSLGFGGLHCLAWNFEFPSPAELLCWRVASLISAALPTITLATSLILHFLATNYTDSRLVSMFLRKLKPLNGLELEPDFWRCIENPHWKQWGRDAQLFLARNPTGLRNWDKEPSAETIENYRSFEPEQLYPWNFPTALVDFSKIWQEARGVTPSAARILLDGWVWNGDKMERISREEPEEVSFWQDYENYIRRTHDIHDPETADHGWIAFILRAYSETKEEGHWWHEFSGLLNKASLILTLVSGVIYTVARLTILILLFTCLRKTPVDVYRVTPWVNFLPNIS</sequence>
<evidence type="ECO:0000256" key="1">
    <source>
        <dbReference type="SAM" id="Phobius"/>
    </source>
</evidence>
<keyword evidence="1" id="KW-1133">Transmembrane helix</keyword>
<dbReference type="AlphaFoldDB" id="A0A010QL76"/>
<dbReference type="STRING" id="1445577.A0A010QL76"/>
<feature type="transmembrane region" description="Helical" evidence="1">
    <location>
        <begin position="324"/>
        <end position="347"/>
    </location>
</feature>
<dbReference type="eggNOG" id="ENOG502SPX8">
    <property type="taxonomic scope" value="Eukaryota"/>
</dbReference>
<keyword evidence="1" id="KW-0472">Membrane</keyword>
<dbReference type="KEGG" id="cfj:CFIO01_01178"/>
<dbReference type="Proteomes" id="UP000020467">
    <property type="component" value="Unassembled WGS sequence"/>
</dbReference>
<dbReference type="EMBL" id="JARH01000415">
    <property type="protein sequence ID" value="EXF80807.1"/>
    <property type="molecule type" value="Genomic_DNA"/>
</dbReference>
<keyword evidence="3" id="KW-1185">Reference proteome</keyword>
<protein>
    <submittedName>
        <fullName evidence="2">Uncharacterized protein</fullName>
    </submittedName>
</protein>
<feature type="transmembrane region" description="Helical" evidence="1">
    <location>
        <begin position="353"/>
        <end position="371"/>
    </location>
</feature>
<dbReference type="HOGENOM" id="CLU_022883_4_0_1"/>
<proteinExistence type="predicted"/>
<feature type="transmembrane region" description="Helical" evidence="1">
    <location>
        <begin position="688"/>
        <end position="710"/>
    </location>
</feature>
<dbReference type="OrthoDB" id="3061561at2759"/>